<dbReference type="EMBL" id="BMDC01000004">
    <property type="protein sequence ID" value="GGH65761.1"/>
    <property type="molecule type" value="Genomic_DNA"/>
</dbReference>
<dbReference type="InterPro" id="IPR000601">
    <property type="entry name" value="PKD_dom"/>
</dbReference>
<accession>A0A917MUZ8</accession>
<proteinExistence type="predicted"/>
<evidence type="ECO:0000313" key="3">
    <source>
        <dbReference type="EMBL" id="GGH65761.1"/>
    </source>
</evidence>
<gene>
    <name evidence="3" type="ORF">GCM10007359_19330</name>
</gene>
<comment type="caution">
    <text evidence="3">The sequence shown here is derived from an EMBL/GenBank/DDBJ whole genome shotgun (WGS) entry which is preliminary data.</text>
</comment>
<feature type="domain" description="PKD" evidence="2">
    <location>
        <begin position="196"/>
        <end position="245"/>
    </location>
</feature>
<name>A0A917MUZ8_9MICC</name>
<dbReference type="RefSeq" id="WP_188360175.1">
    <property type="nucleotide sequence ID" value="NZ_BMDC01000004.1"/>
</dbReference>
<protein>
    <recommendedName>
        <fullName evidence="2">PKD domain-containing protein</fullName>
    </recommendedName>
</protein>
<dbReference type="Proteomes" id="UP000600171">
    <property type="component" value="Unassembled WGS sequence"/>
</dbReference>
<reference evidence="3 4" key="1">
    <citation type="journal article" date="2014" name="Int. J. Syst. Evol. Microbiol.">
        <title>Complete genome sequence of Corynebacterium casei LMG S-19264T (=DSM 44701T), isolated from a smear-ripened cheese.</title>
        <authorList>
            <consortium name="US DOE Joint Genome Institute (JGI-PGF)"/>
            <person name="Walter F."/>
            <person name="Albersmeier A."/>
            <person name="Kalinowski J."/>
            <person name="Ruckert C."/>
        </authorList>
    </citation>
    <scope>NUCLEOTIDE SEQUENCE [LARGE SCALE GENOMIC DNA]</scope>
    <source>
        <strain evidence="3 4">CCM 8669</strain>
    </source>
</reference>
<dbReference type="PROSITE" id="PS50093">
    <property type="entry name" value="PKD"/>
    <property type="match status" value="1"/>
</dbReference>
<evidence type="ECO:0000256" key="1">
    <source>
        <dbReference type="SAM" id="MobiDB-lite"/>
    </source>
</evidence>
<feature type="region of interest" description="Disordered" evidence="1">
    <location>
        <begin position="1"/>
        <end position="66"/>
    </location>
</feature>
<keyword evidence="4" id="KW-1185">Reference proteome</keyword>
<evidence type="ECO:0000313" key="4">
    <source>
        <dbReference type="Proteomes" id="UP000600171"/>
    </source>
</evidence>
<organism evidence="3 4">
    <name type="scientific">Rothia aerolata</name>
    <dbReference type="NCBI Taxonomy" id="1812262"/>
    <lineage>
        <taxon>Bacteria</taxon>
        <taxon>Bacillati</taxon>
        <taxon>Actinomycetota</taxon>
        <taxon>Actinomycetes</taxon>
        <taxon>Micrococcales</taxon>
        <taxon>Micrococcaceae</taxon>
        <taxon>Rothia</taxon>
    </lineage>
</organism>
<evidence type="ECO:0000259" key="2">
    <source>
        <dbReference type="PROSITE" id="PS50093"/>
    </source>
</evidence>
<dbReference type="AlphaFoldDB" id="A0A917MUZ8"/>
<sequence length="304" mass="32281">MSGEAPPTFKASHEKIPSSNNLESSSFSSVGPSLILNRPQNGATALTPRTTTNGHKGTPDITRGTTALDGASCVTLNGTGKAGRLTRIPLPISGDTTGTDSYNTDDAGNYACITDNTPTSEQATTNNGEKINNQQPPQEITLTQQDLQNLPLPAAQLHQDQAPHTLKNYNTNIYAQATTGTFTETIAGQTVEIKATPISYTFTYGDGTTLGPVTNPGHSVGTTWDVKTPTSHQYTQTGTYHYTVTTDYRGEYRVAGERGWRVIPGSASVTSPTQSLQVWRVESGRVAEDCRADGQAWGCGPAGE</sequence>
<feature type="compositionally biased region" description="Polar residues" evidence="1">
    <location>
        <begin position="38"/>
        <end position="55"/>
    </location>
</feature>
<feature type="compositionally biased region" description="Low complexity" evidence="1">
    <location>
        <begin position="18"/>
        <end position="29"/>
    </location>
</feature>